<dbReference type="SUPFAM" id="SSF53335">
    <property type="entry name" value="S-adenosyl-L-methionine-dependent methyltransferases"/>
    <property type="match status" value="1"/>
</dbReference>
<accession>A0A0F9NM44</accession>
<gene>
    <name evidence="3" type="ORF">LCGC14_1009210</name>
</gene>
<keyword evidence="1" id="KW-0489">Methyltransferase</keyword>
<evidence type="ECO:0000256" key="1">
    <source>
        <dbReference type="ARBA" id="ARBA00022603"/>
    </source>
</evidence>
<keyword evidence="2" id="KW-0808">Transferase</keyword>
<dbReference type="AlphaFoldDB" id="A0A0F9NM44"/>
<evidence type="ECO:0008006" key="4">
    <source>
        <dbReference type="Google" id="ProtNLM"/>
    </source>
</evidence>
<dbReference type="EMBL" id="LAZR01003953">
    <property type="protein sequence ID" value="KKN13152.1"/>
    <property type="molecule type" value="Genomic_DNA"/>
</dbReference>
<sequence length="378" mass="43278">MKPEVVIINSYAGSLLLGATAAGFPIRATLENAGYGMEIQRLNFGDREEITFREHTYDWPRFDMSKMLAIAHPPCSAFSVQNIKRKGTGDEAFKDTIRVLEYAMGQKTMALAIESVPGTMKGAWEVHDDYAKIYGYDIYRVLQNSISFGLPQWRSRFWAIFMRKGLLHSNKMHWRLKPDYVPIRVLLDGEAGPKDDRAEKKLSGQINLFKKRGVENWEELLSRKSGHLWSIIKQDRNLSASRKEISREYCFQGGFETGALTVIDPHEFAPVLLGNSWWFCLGQNIRPQQMKAIMGFPRDYGFPMKLAPKYLEFLSRGVCPPVAAWILENIHHNIAGTPKWYDWQDAKDKPKKLPVIIKTIEPGEIADFNLKKSEVIYG</sequence>
<dbReference type="InterPro" id="IPR029063">
    <property type="entry name" value="SAM-dependent_MTases_sf"/>
</dbReference>
<evidence type="ECO:0000256" key="2">
    <source>
        <dbReference type="ARBA" id="ARBA00022679"/>
    </source>
</evidence>
<proteinExistence type="predicted"/>
<name>A0A0F9NM44_9ZZZZ</name>
<protein>
    <recommendedName>
        <fullName evidence="4">DNA (cytosine-5-)-methyltransferase</fullName>
    </recommendedName>
</protein>
<comment type="caution">
    <text evidence="3">The sequence shown here is derived from an EMBL/GenBank/DDBJ whole genome shotgun (WGS) entry which is preliminary data.</text>
</comment>
<dbReference type="GO" id="GO:0008168">
    <property type="term" value="F:methyltransferase activity"/>
    <property type="evidence" value="ECO:0007669"/>
    <property type="project" value="UniProtKB-KW"/>
</dbReference>
<evidence type="ECO:0000313" key="3">
    <source>
        <dbReference type="EMBL" id="KKN13152.1"/>
    </source>
</evidence>
<dbReference type="InterPro" id="IPR001525">
    <property type="entry name" value="C5_MeTfrase"/>
</dbReference>
<dbReference type="Gene3D" id="3.40.50.150">
    <property type="entry name" value="Vaccinia Virus protein VP39"/>
    <property type="match status" value="1"/>
</dbReference>
<reference evidence="3" key="1">
    <citation type="journal article" date="2015" name="Nature">
        <title>Complex archaea that bridge the gap between prokaryotes and eukaryotes.</title>
        <authorList>
            <person name="Spang A."/>
            <person name="Saw J.H."/>
            <person name="Jorgensen S.L."/>
            <person name="Zaremba-Niedzwiedzka K."/>
            <person name="Martijn J."/>
            <person name="Lind A.E."/>
            <person name="van Eijk R."/>
            <person name="Schleper C."/>
            <person name="Guy L."/>
            <person name="Ettema T.J."/>
        </authorList>
    </citation>
    <scope>NUCLEOTIDE SEQUENCE</scope>
</reference>
<dbReference type="Gene3D" id="3.90.120.10">
    <property type="entry name" value="DNA Methylase, subunit A, domain 2"/>
    <property type="match status" value="1"/>
</dbReference>
<dbReference type="GO" id="GO:0032259">
    <property type="term" value="P:methylation"/>
    <property type="evidence" value="ECO:0007669"/>
    <property type="project" value="UniProtKB-KW"/>
</dbReference>
<organism evidence="3">
    <name type="scientific">marine sediment metagenome</name>
    <dbReference type="NCBI Taxonomy" id="412755"/>
    <lineage>
        <taxon>unclassified sequences</taxon>
        <taxon>metagenomes</taxon>
        <taxon>ecological metagenomes</taxon>
    </lineage>
</organism>
<dbReference type="Pfam" id="PF00145">
    <property type="entry name" value="DNA_methylase"/>
    <property type="match status" value="1"/>
</dbReference>